<proteinExistence type="inferred from homology"/>
<dbReference type="SUPFAM" id="SSF56672">
    <property type="entry name" value="DNA/RNA polymerases"/>
    <property type="match status" value="1"/>
</dbReference>
<dbReference type="Pfam" id="PF08388">
    <property type="entry name" value="GIIM"/>
    <property type="match status" value="1"/>
</dbReference>
<organism evidence="3 4">
    <name type="scientific">Yersinia hibernica</name>
    <dbReference type="NCBI Taxonomy" id="2339259"/>
    <lineage>
        <taxon>Bacteria</taxon>
        <taxon>Pseudomonadati</taxon>
        <taxon>Pseudomonadota</taxon>
        <taxon>Gammaproteobacteria</taxon>
        <taxon>Enterobacterales</taxon>
        <taxon>Yersiniaceae</taxon>
        <taxon>Yersinia</taxon>
    </lineage>
</organism>
<dbReference type="InterPro" id="IPR051083">
    <property type="entry name" value="GrpII_Intron_Splice-Mob/Def"/>
</dbReference>
<reference evidence="4" key="1">
    <citation type="submission" date="2018-09" db="EMBL/GenBank/DDBJ databases">
        <title>Yersinia hibernicus sp. nov.</title>
        <authorList>
            <person name="Nguyen S.V."/>
            <person name="Mundanda D.M."/>
            <person name="Anes J."/>
            <person name="Fanning S."/>
        </authorList>
    </citation>
    <scope>NUCLEOTIDE SEQUENCE [LARGE SCALE GENOMIC DNA]</scope>
    <source>
        <strain evidence="4">CFS1934</strain>
    </source>
</reference>
<evidence type="ECO:0000313" key="4">
    <source>
        <dbReference type="Proteomes" id="UP000288804"/>
    </source>
</evidence>
<name>A0ABX5R3Q6_9GAMM</name>
<sequence length="252" mass="29462">MLLTLSGLEQCIKQAVFRKGSNVNVISYADDFVVTSTSRELLDETIKPLIVTFLKERGLELSPEKTVITSVSEGFDFLGFNIRKYRNKLLIKPSKSNVLAFIRNIRAVIKSHPTMVTGELIRILNPKLRGWGNYYKHSVAKQTFEYVDSEIFKALRRWSTRRHPNKGTKWVVRKYFLPENSCQWRFQGVWHVNGLTTREYLSQLAQIPIRRHIKIRSEATPYDPVYADYWQSRKENQGRSRNSWYATIETAL</sequence>
<dbReference type="EMBL" id="CP032487">
    <property type="protein sequence ID" value="QAX80261.1"/>
    <property type="molecule type" value="Genomic_DNA"/>
</dbReference>
<gene>
    <name evidence="3" type="ORF">D5F51_18005</name>
</gene>
<dbReference type="PANTHER" id="PTHR34047:SF8">
    <property type="entry name" value="PROTEIN YKFC"/>
    <property type="match status" value="1"/>
</dbReference>
<dbReference type="InterPro" id="IPR043502">
    <property type="entry name" value="DNA/RNA_pol_sf"/>
</dbReference>
<dbReference type="InterPro" id="IPR000477">
    <property type="entry name" value="RT_dom"/>
</dbReference>
<keyword evidence="4" id="KW-1185">Reference proteome</keyword>
<evidence type="ECO:0000259" key="2">
    <source>
        <dbReference type="PROSITE" id="PS50878"/>
    </source>
</evidence>
<dbReference type="PROSITE" id="PS50878">
    <property type="entry name" value="RT_POL"/>
    <property type="match status" value="1"/>
</dbReference>
<dbReference type="Pfam" id="PF00078">
    <property type="entry name" value="RVT_1"/>
    <property type="match status" value="1"/>
</dbReference>
<comment type="similarity">
    <text evidence="1">Belongs to the bacterial reverse transcriptase family.</text>
</comment>
<dbReference type="InterPro" id="IPR013597">
    <property type="entry name" value="Mat_intron_G2"/>
</dbReference>
<dbReference type="Proteomes" id="UP000288804">
    <property type="component" value="Chromosome"/>
</dbReference>
<dbReference type="InterPro" id="IPR043128">
    <property type="entry name" value="Rev_trsase/Diguanyl_cyclase"/>
</dbReference>
<dbReference type="Gene3D" id="3.30.70.270">
    <property type="match status" value="1"/>
</dbReference>
<evidence type="ECO:0000313" key="3">
    <source>
        <dbReference type="EMBL" id="QAX80261.1"/>
    </source>
</evidence>
<evidence type="ECO:0000256" key="1">
    <source>
        <dbReference type="ARBA" id="ARBA00034120"/>
    </source>
</evidence>
<protein>
    <recommendedName>
        <fullName evidence="2">Reverse transcriptase domain-containing protein</fullName>
    </recommendedName>
</protein>
<feature type="domain" description="Reverse transcriptase" evidence="2">
    <location>
        <begin position="1"/>
        <end position="82"/>
    </location>
</feature>
<dbReference type="PANTHER" id="PTHR34047">
    <property type="entry name" value="NUCLEAR INTRON MATURASE 1, MITOCHONDRIAL-RELATED"/>
    <property type="match status" value="1"/>
</dbReference>
<accession>A0ABX5R3Q6</accession>